<dbReference type="Proteomes" id="UP000007797">
    <property type="component" value="Unassembled WGS sequence"/>
</dbReference>
<keyword evidence="2" id="KW-1185">Reference proteome</keyword>
<dbReference type="GeneID" id="14870455"/>
<name>F4Q0U2_CACFS</name>
<evidence type="ECO:0000313" key="1">
    <source>
        <dbReference type="EMBL" id="EGG18443.1"/>
    </source>
</evidence>
<organism evidence="1 2">
    <name type="scientific">Cavenderia fasciculata</name>
    <name type="common">Slime mold</name>
    <name type="synonym">Dictyostelium fasciculatum</name>
    <dbReference type="NCBI Taxonomy" id="261658"/>
    <lineage>
        <taxon>Eukaryota</taxon>
        <taxon>Amoebozoa</taxon>
        <taxon>Evosea</taxon>
        <taxon>Eumycetozoa</taxon>
        <taxon>Dictyostelia</taxon>
        <taxon>Acytosteliales</taxon>
        <taxon>Cavenderiaceae</taxon>
        <taxon>Cavenderia</taxon>
    </lineage>
</organism>
<gene>
    <name evidence="1" type="ORF">DFA_03937</name>
</gene>
<dbReference type="RefSeq" id="XP_004366347.1">
    <property type="nucleotide sequence ID" value="XM_004366290.1"/>
</dbReference>
<dbReference type="AlphaFoldDB" id="F4Q0U2"/>
<reference evidence="2" key="1">
    <citation type="journal article" date="2011" name="Genome Res.">
        <title>Phylogeny-wide analysis of social amoeba genomes highlights ancient origins for complex intercellular communication.</title>
        <authorList>
            <person name="Heidel A.J."/>
            <person name="Lawal H.M."/>
            <person name="Felder M."/>
            <person name="Schilde C."/>
            <person name="Helps N.R."/>
            <person name="Tunggal B."/>
            <person name="Rivero F."/>
            <person name="John U."/>
            <person name="Schleicher M."/>
            <person name="Eichinger L."/>
            <person name="Platzer M."/>
            <person name="Noegel A.A."/>
            <person name="Schaap P."/>
            <person name="Gloeckner G."/>
        </authorList>
    </citation>
    <scope>NUCLEOTIDE SEQUENCE [LARGE SCALE GENOMIC DNA]</scope>
    <source>
        <strain evidence="2">SH3</strain>
    </source>
</reference>
<protein>
    <submittedName>
        <fullName evidence="1">Uncharacterized protein</fullName>
    </submittedName>
</protein>
<dbReference type="KEGG" id="dfa:DFA_03937"/>
<sequence length="734" mass="85518">MSYYSLICVFCILIYSSPLVIVINSRVIFKTILVQMKKIQIMQPAVSYSASRPLYHRYSEFNDIGALLSTEESTNLLKYKFARGDTSKLTFEPTQRFYYILFHAELSLQLKIIDFLGEAIYDPNAFHYMSSFKMHHQVYIKFLDYFRDKKDKVTYMGSAILARNPVTPVEVYQSLLGPNKSLLSHFPFPDAFFMVATKELVEQVKWSEQATRLFERSRIEKMLEKFTFLADIGQNDYVTLVVESVTLVYNDNHSYRFVPFNLEQKRTEYGNQLGSTSLEKIDLLVLLDLCSLYGITQLPIQGLMRAVYTLDDIKLLCIVLDHPIVRSNRGPLIEYSSHTTGLETFKQMSTIPKLREKLFNYAANTLEKVKFMHIEMEYEFTASSLSTVCKWKNREMFYYVLENIADKSPAFLNTHVDNIYQVLQGRHTQPTAEERVGHIDLIEHLVEKRYLTLVPKYYACYPLVQSKRLRTLCLDHLSNLTGDEFYTKILPTIISQASTLGMIDTVQDIVETNWPALQITTNKSLARVCLNSLTGNSPNTHHLIIKMLDVVDITPVELLQVVSRGGGVKVILYLLDKHLGKEINELYTVDMLNKLINNGHLDGFIQVMKYLHEKKKEYDGLLHRLVNKIDIRDAFKAGHHNVIHYYMRLHYLYKDAGHRRRFYINVFKVKSLRRMISILVEANEFILIQDLIDKYDQRANITAIIQKPHPRSQRLNSQHPQRFLRYSKLIKLIH</sequence>
<proteinExistence type="predicted"/>
<accession>F4Q0U2</accession>
<evidence type="ECO:0000313" key="2">
    <source>
        <dbReference type="Proteomes" id="UP000007797"/>
    </source>
</evidence>
<dbReference type="EMBL" id="GL883018">
    <property type="protein sequence ID" value="EGG18443.1"/>
    <property type="molecule type" value="Genomic_DNA"/>
</dbReference>
<dbReference type="STRING" id="1054147.F4Q0U2"/>